<dbReference type="RefSeq" id="XP_016620209.1">
    <property type="nucleotide sequence ID" value="XM_016763885.1"/>
</dbReference>
<dbReference type="Proteomes" id="UP000053789">
    <property type="component" value="Unassembled WGS sequence"/>
</dbReference>
<protein>
    <recommendedName>
        <fullName evidence="1">AB hydrolase-1 domain-containing protein</fullName>
    </recommendedName>
</protein>
<dbReference type="PANTHER" id="PTHR37017">
    <property type="entry name" value="AB HYDROLASE-1 DOMAIN-CONTAINING PROTEIN-RELATED"/>
    <property type="match status" value="1"/>
</dbReference>
<accession>A0A0D2HRV3</accession>
<dbReference type="SUPFAM" id="SSF53474">
    <property type="entry name" value="alpha/beta-Hydrolases"/>
    <property type="match status" value="1"/>
</dbReference>
<reference evidence="2" key="1">
    <citation type="submission" date="2015-01" db="EMBL/GenBank/DDBJ databases">
        <title>The Genome Sequence of Cladophialophora bantiana CBS 173.52.</title>
        <authorList>
            <consortium name="The Broad Institute Genomics Platform"/>
            <person name="Cuomo C."/>
            <person name="de Hoog S."/>
            <person name="Gorbushina A."/>
            <person name="Stielow B."/>
            <person name="Teixiera M."/>
            <person name="Abouelleil A."/>
            <person name="Chapman S.B."/>
            <person name="Priest M."/>
            <person name="Young S.K."/>
            <person name="Wortman J."/>
            <person name="Nusbaum C."/>
            <person name="Birren B."/>
        </authorList>
    </citation>
    <scope>NUCLEOTIDE SEQUENCE [LARGE SCALE GENOMIC DNA]</scope>
    <source>
        <strain evidence="2">CBS 173.52</strain>
    </source>
</reference>
<dbReference type="InterPro" id="IPR000073">
    <property type="entry name" value="AB_hydrolase_1"/>
</dbReference>
<evidence type="ECO:0000313" key="3">
    <source>
        <dbReference type="Proteomes" id="UP000053789"/>
    </source>
</evidence>
<dbReference type="EMBL" id="KN846987">
    <property type="protein sequence ID" value="KIW93540.1"/>
    <property type="molecule type" value="Genomic_DNA"/>
</dbReference>
<sequence length="262" mass="28110">MASSMSAIVIIPGSFTTAPMYYDLVDKIQTLRGGESGSVFVNNLPSASRNPPEEPATLDDDAAFFRAIIEKLAERGQDVVVVAHSYGGVVGTEVLKEVSKAERQARGKPGGVVRIVYLTAHVPSEGSSVTSMLGDAPTEMVEYRKDGFHRLVGIETIAQATFPDLELDKAVAVVKHMTRHSAVSFAGEITYAGYKHVPVSYIVCENDMIIPPEMQRGYIEKIQRESGRDVDVHTLNTGHAPNTTAPDQLANVIAQIAAAASA</sequence>
<dbReference type="InterPro" id="IPR052897">
    <property type="entry name" value="Sec-Metab_Biosynth_Hydrolase"/>
</dbReference>
<keyword evidence="3" id="KW-1185">Reference proteome</keyword>
<dbReference type="HOGENOM" id="CLU_046066_1_0_1"/>
<dbReference type="GeneID" id="27699073"/>
<evidence type="ECO:0000313" key="2">
    <source>
        <dbReference type="EMBL" id="KIW93540.1"/>
    </source>
</evidence>
<evidence type="ECO:0000259" key="1">
    <source>
        <dbReference type="Pfam" id="PF12697"/>
    </source>
</evidence>
<organism evidence="2 3">
    <name type="scientific">Cladophialophora bantiana (strain ATCC 10958 / CBS 173.52 / CDC B-1940 / NIH 8579)</name>
    <name type="common">Xylohypha bantiana</name>
    <dbReference type="NCBI Taxonomy" id="1442370"/>
    <lineage>
        <taxon>Eukaryota</taxon>
        <taxon>Fungi</taxon>
        <taxon>Dikarya</taxon>
        <taxon>Ascomycota</taxon>
        <taxon>Pezizomycotina</taxon>
        <taxon>Eurotiomycetes</taxon>
        <taxon>Chaetothyriomycetidae</taxon>
        <taxon>Chaetothyriales</taxon>
        <taxon>Herpotrichiellaceae</taxon>
        <taxon>Cladophialophora</taxon>
    </lineage>
</organism>
<dbReference type="AlphaFoldDB" id="A0A0D2HRV3"/>
<dbReference type="Gene3D" id="3.40.50.1820">
    <property type="entry name" value="alpha/beta hydrolase"/>
    <property type="match status" value="1"/>
</dbReference>
<dbReference type="Pfam" id="PF12697">
    <property type="entry name" value="Abhydrolase_6"/>
    <property type="match status" value="1"/>
</dbReference>
<dbReference type="InterPro" id="IPR029058">
    <property type="entry name" value="AB_hydrolase_fold"/>
</dbReference>
<gene>
    <name evidence="2" type="ORF">Z519_06145</name>
</gene>
<dbReference type="PANTHER" id="PTHR37017:SF13">
    <property type="entry name" value="AB HYDROLASE-1 DOMAIN-CONTAINING PROTEIN"/>
    <property type="match status" value="1"/>
</dbReference>
<name>A0A0D2HRV3_CLAB1</name>
<feature type="domain" description="AB hydrolase-1" evidence="1">
    <location>
        <begin position="8"/>
        <end position="251"/>
    </location>
</feature>
<proteinExistence type="predicted"/>
<dbReference type="OrthoDB" id="1263307at2759"/>